<comment type="caution">
    <text evidence="1">The sequence shown here is derived from an EMBL/GenBank/DDBJ whole genome shotgun (WGS) entry which is preliminary data.</text>
</comment>
<dbReference type="EMBL" id="JBICBT010000342">
    <property type="protein sequence ID" value="KAL3116882.1"/>
    <property type="molecule type" value="Genomic_DNA"/>
</dbReference>
<evidence type="ECO:0000313" key="1">
    <source>
        <dbReference type="EMBL" id="KAL3116882.1"/>
    </source>
</evidence>
<proteinExistence type="predicted"/>
<sequence>MMAQIEIDQKLLNQMMANDLTNEFAGCLSPAFPKISQQLIRDEFDEQNSQKLEQFVEEMAINGQTSDGISLKKRDKRIKAAVDTIKAMTENG</sequence>
<accession>A0ABD2LNQ0</accession>
<evidence type="ECO:0000313" key="2">
    <source>
        <dbReference type="Proteomes" id="UP001620626"/>
    </source>
</evidence>
<keyword evidence="2" id="KW-1185">Reference proteome</keyword>
<dbReference type="Proteomes" id="UP001620626">
    <property type="component" value="Unassembled WGS sequence"/>
</dbReference>
<gene>
    <name evidence="1" type="ORF">niasHT_003406</name>
</gene>
<protein>
    <submittedName>
        <fullName evidence="1">Uncharacterized protein</fullName>
    </submittedName>
</protein>
<dbReference type="AlphaFoldDB" id="A0ABD2LNQ0"/>
<name>A0ABD2LNQ0_9BILA</name>
<organism evidence="1 2">
    <name type="scientific">Heterodera trifolii</name>
    <dbReference type="NCBI Taxonomy" id="157864"/>
    <lineage>
        <taxon>Eukaryota</taxon>
        <taxon>Metazoa</taxon>
        <taxon>Ecdysozoa</taxon>
        <taxon>Nematoda</taxon>
        <taxon>Chromadorea</taxon>
        <taxon>Rhabditida</taxon>
        <taxon>Tylenchina</taxon>
        <taxon>Tylenchomorpha</taxon>
        <taxon>Tylenchoidea</taxon>
        <taxon>Heteroderidae</taxon>
        <taxon>Heteroderinae</taxon>
        <taxon>Heterodera</taxon>
    </lineage>
</organism>
<reference evidence="1 2" key="1">
    <citation type="submission" date="2024-10" db="EMBL/GenBank/DDBJ databases">
        <authorList>
            <person name="Kim D."/>
        </authorList>
    </citation>
    <scope>NUCLEOTIDE SEQUENCE [LARGE SCALE GENOMIC DNA]</scope>
    <source>
        <strain evidence="1">BH-2024</strain>
    </source>
</reference>